<dbReference type="Pfam" id="PF07059">
    <property type="entry name" value="EDR2_C"/>
    <property type="match status" value="1"/>
</dbReference>
<accession>A0A0K9PIY5</accession>
<dbReference type="PANTHER" id="PTHR12136:SF101">
    <property type="entry name" value="ENHANCED DISEASE RESISTANCE-LIKE PROTEIN (DUF1336)"/>
    <property type="match status" value="1"/>
</dbReference>
<sequence>MVYDLIEKVKKGGSVPFLKSEKCSNGWATPSPDIFEVRGCDYFSTKSKIPSADYLLKPLGFDWIKGSSKVCEIMNNPNSRVRKALDNQLSDELSDDEQPFVWGFNLQLPSRDNYSLVAYYVAAADDPKLTAEDRSMMDRFVKGDDGFRNSRLKFIANVANGPWIVRKAVGDQAICLIGQAVSCNYVISNHFIEVDIDVGASMVANAIVHLALGYVTRLTFDMAFLIESQTEPELPERILGGLRFSDLSLASAAIYVADDSGNLVTPSFSQRLRRSFGLSNGNSTTAHGPCE</sequence>
<feature type="domain" description="Protein ENHANCED DISEASE RESISTANCE 2 C-terminal" evidence="1">
    <location>
        <begin position="27"/>
        <end position="247"/>
    </location>
</feature>
<proteinExistence type="predicted"/>
<evidence type="ECO:0000259" key="1">
    <source>
        <dbReference type="Pfam" id="PF07059"/>
    </source>
</evidence>
<dbReference type="InterPro" id="IPR045096">
    <property type="entry name" value="EDR2-like"/>
</dbReference>
<reference evidence="3" key="1">
    <citation type="journal article" date="2016" name="Nature">
        <title>The genome of the seagrass Zostera marina reveals angiosperm adaptation to the sea.</title>
        <authorList>
            <person name="Olsen J.L."/>
            <person name="Rouze P."/>
            <person name="Verhelst B."/>
            <person name="Lin Y.-C."/>
            <person name="Bayer T."/>
            <person name="Collen J."/>
            <person name="Dattolo E."/>
            <person name="De Paoli E."/>
            <person name="Dittami S."/>
            <person name="Maumus F."/>
            <person name="Michel G."/>
            <person name="Kersting A."/>
            <person name="Lauritano C."/>
            <person name="Lohaus R."/>
            <person name="Toepel M."/>
            <person name="Tonon T."/>
            <person name="Vanneste K."/>
            <person name="Amirebrahimi M."/>
            <person name="Brakel J."/>
            <person name="Bostroem C."/>
            <person name="Chovatia M."/>
            <person name="Grimwood J."/>
            <person name="Jenkins J.W."/>
            <person name="Jueterbock A."/>
            <person name="Mraz A."/>
            <person name="Stam W.T."/>
            <person name="Tice H."/>
            <person name="Bornberg-Bauer E."/>
            <person name="Green P.J."/>
            <person name="Pearson G.A."/>
            <person name="Procaccini G."/>
            <person name="Duarte C.M."/>
            <person name="Schmutz J."/>
            <person name="Reusch T.B.H."/>
            <person name="Van de Peer Y."/>
        </authorList>
    </citation>
    <scope>NUCLEOTIDE SEQUENCE [LARGE SCALE GENOMIC DNA]</scope>
    <source>
        <strain evidence="3">cv. Finnish</strain>
    </source>
</reference>
<dbReference type="OrthoDB" id="9970435at2759"/>
<protein>
    <recommendedName>
        <fullName evidence="1">Protein ENHANCED DISEASE RESISTANCE 2 C-terminal domain-containing protein</fullName>
    </recommendedName>
</protein>
<dbReference type="OMA" id="SCKYCVA"/>
<dbReference type="InterPro" id="IPR009769">
    <property type="entry name" value="EDR2_C"/>
</dbReference>
<dbReference type="AlphaFoldDB" id="A0A0K9PIY5"/>
<keyword evidence="3" id="KW-1185">Reference proteome</keyword>
<dbReference type="Proteomes" id="UP000036987">
    <property type="component" value="Unassembled WGS sequence"/>
</dbReference>
<dbReference type="PANTHER" id="PTHR12136">
    <property type="entry name" value="ENHANCED DISEASE RESISTANCE-RELATED"/>
    <property type="match status" value="1"/>
</dbReference>
<gene>
    <name evidence="2" type="ORF">ZOSMA_248G00290</name>
</gene>
<organism evidence="2 3">
    <name type="scientific">Zostera marina</name>
    <name type="common">Eelgrass</name>
    <dbReference type="NCBI Taxonomy" id="29655"/>
    <lineage>
        <taxon>Eukaryota</taxon>
        <taxon>Viridiplantae</taxon>
        <taxon>Streptophyta</taxon>
        <taxon>Embryophyta</taxon>
        <taxon>Tracheophyta</taxon>
        <taxon>Spermatophyta</taxon>
        <taxon>Magnoliopsida</taxon>
        <taxon>Liliopsida</taxon>
        <taxon>Zosteraceae</taxon>
        <taxon>Zostera</taxon>
    </lineage>
</organism>
<comment type="caution">
    <text evidence="2">The sequence shown here is derived from an EMBL/GenBank/DDBJ whole genome shotgun (WGS) entry which is preliminary data.</text>
</comment>
<evidence type="ECO:0000313" key="3">
    <source>
        <dbReference type="Proteomes" id="UP000036987"/>
    </source>
</evidence>
<evidence type="ECO:0000313" key="2">
    <source>
        <dbReference type="EMBL" id="KMZ68190.1"/>
    </source>
</evidence>
<name>A0A0K9PIY5_ZOSMR</name>
<dbReference type="EMBL" id="LFYR01000861">
    <property type="protein sequence ID" value="KMZ68190.1"/>
    <property type="molecule type" value="Genomic_DNA"/>
</dbReference>